<dbReference type="Gene3D" id="3.30.70.940">
    <property type="entry name" value="NusG, N-terminal domain"/>
    <property type="match status" value="1"/>
</dbReference>
<dbReference type="InterPro" id="IPR005824">
    <property type="entry name" value="KOW"/>
</dbReference>
<evidence type="ECO:0000256" key="1">
    <source>
        <dbReference type="ARBA" id="ARBA00022472"/>
    </source>
</evidence>
<sequence>MKKMSEIEKKWYVLRAVSGKESKVKEYLDADIRNSDLSEYVSQVLIPTEKVYSVRNGKKIVKERSYLPGYVLIEAALVGEVAHHLRNTPNVIGFLGGSENPVPLRQSEVNRILGTVDELQENGEDLSVPYTVGETVKVTVGPFSGFSGLIEEVNGEKRKLKVMVKIFGRKTPLELGFMDVEKE</sequence>
<dbReference type="CDD" id="cd09891">
    <property type="entry name" value="NGN_Bact_1"/>
    <property type="match status" value="1"/>
</dbReference>
<dbReference type="NCBIfam" id="TIGR00922">
    <property type="entry name" value="nusG"/>
    <property type="match status" value="1"/>
</dbReference>
<evidence type="ECO:0000259" key="6">
    <source>
        <dbReference type="SMART" id="SM00739"/>
    </source>
</evidence>
<reference evidence="7" key="1">
    <citation type="journal article" date="2012" name="PLoS ONE">
        <title>Gene sets for utilization of primary and secondary nutrition supplies in the distal gut of endangered iberian lynx.</title>
        <authorList>
            <person name="Alcaide M."/>
            <person name="Messina E."/>
            <person name="Richter M."/>
            <person name="Bargiela R."/>
            <person name="Peplies J."/>
            <person name="Huws S.A."/>
            <person name="Newbold C.J."/>
            <person name="Golyshin P.N."/>
            <person name="Simon M.A."/>
            <person name="Lopez G."/>
            <person name="Yakimov M.M."/>
            <person name="Ferrer M."/>
        </authorList>
    </citation>
    <scope>NUCLEOTIDE SEQUENCE</scope>
</reference>
<keyword evidence="4" id="KW-0804">Transcription</keyword>
<dbReference type="PANTHER" id="PTHR30265:SF2">
    <property type="entry name" value="TRANSCRIPTION TERMINATION_ANTITERMINATION PROTEIN NUSG"/>
    <property type="match status" value="1"/>
</dbReference>
<comment type="caution">
    <text evidence="7">The sequence shown here is derived from an EMBL/GenBank/DDBJ whole genome shotgun (WGS) entry which is preliminary data.</text>
</comment>
<dbReference type="PANTHER" id="PTHR30265">
    <property type="entry name" value="RHO-INTERACTING TRANSCRIPTION TERMINATION FACTOR NUSG"/>
    <property type="match status" value="1"/>
</dbReference>
<dbReference type="Pfam" id="PF00467">
    <property type="entry name" value="KOW"/>
    <property type="match status" value="1"/>
</dbReference>
<keyword evidence="3" id="KW-0805">Transcription regulation</keyword>
<evidence type="ECO:0000313" key="7">
    <source>
        <dbReference type="EMBL" id="EJX11245.1"/>
    </source>
</evidence>
<dbReference type="GO" id="GO:0006353">
    <property type="term" value="P:DNA-templated transcription termination"/>
    <property type="evidence" value="ECO:0007669"/>
    <property type="project" value="UniProtKB-KW"/>
</dbReference>
<dbReference type="InterPro" id="IPR001062">
    <property type="entry name" value="Transcrpt_antiterm_NusG"/>
</dbReference>
<evidence type="ECO:0000256" key="2">
    <source>
        <dbReference type="ARBA" id="ARBA00022814"/>
    </source>
</evidence>
<dbReference type="InterPro" id="IPR043425">
    <property type="entry name" value="NusG-like"/>
</dbReference>
<dbReference type="FunFam" id="3.30.70.940:FF:000006">
    <property type="entry name" value="Transcription termination/antitermination protein NusG"/>
    <property type="match status" value="1"/>
</dbReference>
<dbReference type="InterPro" id="IPR006645">
    <property type="entry name" value="NGN-like_dom"/>
</dbReference>
<dbReference type="SMART" id="SM00738">
    <property type="entry name" value="NGN"/>
    <property type="match status" value="1"/>
</dbReference>
<dbReference type="AlphaFoldDB" id="J9H9I5"/>
<dbReference type="Gene3D" id="2.30.30.30">
    <property type="match status" value="1"/>
</dbReference>
<dbReference type="InterPro" id="IPR047050">
    <property type="entry name" value="NGN"/>
</dbReference>
<dbReference type="EMBL" id="AMCI01000002">
    <property type="protein sequence ID" value="EJX11245.1"/>
    <property type="molecule type" value="Genomic_DNA"/>
</dbReference>
<dbReference type="InterPro" id="IPR008991">
    <property type="entry name" value="Translation_prot_SH3-like_sf"/>
</dbReference>
<gene>
    <name evidence="7" type="ORF">EVA_00094</name>
</gene>
<dbReference type="Pfam" id="PF02357">
    <property type="entry name" value="NusG"/>
    <property type="match status" value="1"/>
</dbReference>
<dbReference type="CDD" id="cd06091">
    <property type="entry name" value="KOW_NusG"/>
    <property type="match status" value="1"/>
</dbReference>
<dbReference type="SMART" id="SM00739">
    <property type="entry name" value="KOW"/>
    <property type="match status" value="1"/>
</dbReference>
<dbReference type="GO" id="GO:0006354">
    <property type="term" value="P:DNA-templated transcription elongation"/>
    <property type="evidence" value="ECO:0007669"/>
    <property type="project" value="InterPro"/>
</dbReference>
<dbReference type="PRINTS" id="PR00338">
    <property type="entry name" value="NUSGTNSCPFCT"/>
</dbReference>
<dbReference type="InterPro" id="IPR036735">
    <property type="entry name" value="NGN_dom_sf"/>
</dbReference>
<dbReference type="SUPFAM" id="SSF50104">
    <property type="entry name" value="Translation proteins SH3-like domain"/>
    <property type="match status" value="1"/>
</dbReference>
<dbReference type="GO" id="GO:0031564">
    <property type="term" value="P:transcription antitermination"/>
    <property type="evidence" value="ECO:0007669"/>
    <property type="project" value="UniProtKB-KW"/>
</dbReference>
<keyword evidence="2" id="KW-0889">Transcription antitermination</keyword>
<dbReference type="InterPro" id="IPR014722">
    <property type="entry name" value="Rib_uL2_dom2"/>
</dbReference>
<keyword evidence="1" id="KW-0806">Transcription termination</keyword>
<dbReference type="FunFam" id="2.30.30.30:FF:000002">
    <property type="entry name" value="Transcription termination/antitermination factor NusG"/>
    <property type="match status" value="1"/>
</dbReference>
<dbReference type="HAMAP" id="MF_00948">
    <property type="entry name" value="NusG"/>
    <property type="match status" value="1"/>
</dbReference>
<evidence type="ECO:0000256" key="3">
    <source>
        <dbReference type="ARBA" id="ARBA00023015"/>
    </source>
</evidence>
<feature type="domain" description="KOW" evidence="6">
    <location>
        <begin position="129"/>
        <end position="156"/>
    </location>
</feature>
<dbReference type="GO" id="GO:0005829">
    <property type="term" value="C:cytosol"/>
    <property type="evidence" value="ECO:0007669"/>
    <property type="project" value="UniProtKB-ARBA"/>
</dbReference>
<proteinExistence type="inferred from homology"/>
<organism evidence="7">
    <name type="scientific">gut metagenome</name>
    <dbReference type="NCBI Taxonomy" id="749906"/>
    <lineage>
        <taxon>unclassified sequences</taxon>
        <taxon>metagenomes</taxon>
        <taxon>organismal metagenomes</taxon>
    </lineage>
</organism>
<evidence type="ECO:0000259" key="5">
    <source>
        <dbReference type="SMART" id="SM00738"/>
    </source>
</evidence>
<accession>J9H9I5</accession>
<name>J9H9I5_9ZZZZ</name>
<dbReference type="SUPFAM" id="SSF82679">
    <property type="entry name" value="N-utilization substance G protein NusG, N-terminal domain"/>
    <property type="match status" value="1"/>
</dbReference>
<dbReference type="GO" id="GO:0032784">
    <property type="term" value="P:regulation of DNA-templated transcription elongation"/>
    <property type="evidence" value="ECO:0007669"/>
    <property type="project" value="InterPro"/>
</dbReference>
<feature type="domain" description="NusG-like N-terminal" evidence="5">
    <location>
        <begin position="8"/>
        <end position="116"/>
    </location>
</feature>
<evidence type="ECO:0000256" key="4">
    <source>
        <dbReference type="ARBA" id="ARBA00023163"/>
    </source>
</evidence>
<protein>
    <submittedName>
        <fullName evidence="7">Transcription termination/antitermination factor NusG</fullName>
    </submittedName>
</protein>